<evidence type="ECO:0000313" key="4">
    <source>
        <dbReference type="EnsemblProtists" id="EKX35186"/>
    </source>
</evidence>
<evidence type="ECO:0000313" key="5">
    <source>
        <dbReference type="Proteomes" id="UP000011087"/>
    </source>
</evidence>
<evidence type="ECO:0000256" key="2">
    <source>
        <dbReference type="SAM" id="Phobius"/>
    </source>
</evidence>
<dbReference type="EMBL" id="JH993095">
    <property type="protein sequence ID" value="EKX35186.1"/>
    <property type="molecule type" value="Genomic_DNA"/>
</dbReference>
<dbReference type="AlphaFoldDB" id="L1IFZ6"/>
<proteinExistence type="predicted"/>
<keyword evidence="2" id="KW-1133">Transmembrane helix</keyword>
<dbReference type="PaxDb" id="55529-EKX35186"/>
<dbReference type="RefSeq" id="XP_005822166.1">
    <property type="nucleotide sequence ID" value="XM_005822109.1"/>
</dbReference>
<dbReference type="KEGG" id="gtt:GUITHDRAFT_118628"/>
<organism evidence="3">
    <name type="scientific">Guillardia theta (strain CCMP2712)</name>
    <name type="common">Cryptophyte</name>
    <dbReference type="NCBI Taxonomy" id="905079"/>
    <lineage>
        <taxon>Eukaryota</taxon>
        <taxon>Cryptophyceae</taxon>
        <taxon>Pyrenomonadales</taxon>
        <taxon>Geminigeraceae</taxon>
        <taxon>Guillardia</taxon>
    </lineage>
</organism>
<evidence type="ECO:0000313" key="3">
    <source>
        <dbReference type="EMBL" id="EKX35186.1"/>
    </source>
</evidence>
<dbReference type="Proteomes" id="UP000011087">
    <property type="component" value="Unassembled WGS sequence"/>
</dbReference>
<protein>
    <submittedName>
        <fullName evidence="3 4">Uncharacterized protein</fullName>
    </submittedName>
</protein>
<accession>L1IFZ6</accession>
<keyword evidence="2" id="KW-0812">Transmembrane</keyword>
<dbReference type="EnsemblProtists" id="EKX35186">
    <property type="protein sequence ID" value="EKX35186"/>
    <property type="gene ID" value="GUITHDRAFT_118628"/>
</dbReference>
<keyword evidence="1" id="KW-0175">Coiled coil</keyword>
<reference evidence="3 5" key="1">
    <citation type="journal article" date="2012" name="Nature">
        <title>Algal genomes reveal evolutionary mosaicism and the fate of nucleomorphs.</title>
        <authorList>
            <consortium name="DOE Joint Genome Institute"/>
            <person name="Curtis B.A."/>
            <person name="Tanifuji G."/>
            <person name="Burki F."/>
            <person name="Gruber A."/>
            <person name="Irimia M."/>
            <person name="Maruyama S."/>
            <person name="Arias M.C."/>
            <person name="Ball S.G."/>
            <person name="Gile G.H."/>
            <person name="Hirakawa Y."/>
            <person name="Hopkins J.F."/>
            <person name="Kuo A."/>
            <person name="Rensing S.A."/>
            <person name="Schmutz J."/>
            <person name="Symeonidi A."/>
            <person name="Elias M."/>
            <person name="Eveleigh R.J."/>
            <person name="Herman E.K."/>
            <person name="Klute M.J."/>
            <person name="Nakayama T."/>
            <person name="Obornik M."/>
            <person name="Reyes-Prieto A."/>
            <person name="Armbrust E.V."/>
            <person name="Aves S.J."/>
            <person name="Beiko R.G."/>
            <person name="Coutinho P."/>
            <person name="Dacks J.B."/>
            <person name="Durnford D.G."/>
            <person name="Fast N.M."/>
            <person name="Green B.R."/>
            <person name="Grisdale C.J."/>
            <person name="Hempel F."/>
            <person name="Henrissat B."/>
            <person name="Hoppner M.P."/>
            <person name="Ishida K."/>
            <person name="Kim E."/>
            <person name="Koreny L."/>
            <person name="Kroth P.G."/>
            <person name="Liu Y."/>
            <person name="Malik S.B."/>
            <person name="Maier U.G."/>
            <person name="McRose D."/>
            <person name="Mock T."/>
            <person name="Neilson J.A."/>
            <person name="Onodera N.T."/>
            <person name="Poole A.M."/>
            <person name="Pritham E.J."/>
            <person name="Richards T.A."/>
            <person name="Rocap G."/>
            <person name="Roy S.W."/>
            <person name="Sarai C."/>
            <person name="Schaack S."/>
            <person name="Shirato S."/>
            <person name="Slamovits C.H."/>
            <person name="Spencer D.F."/>
            <person name="Suzuki S."/>
            <person name="Worden A.Z."/>
            <person name="Zauner S."/>
            <person name="Barry K."/>
            <person name="Bell C."/>
            <person name="Bharti A.K."/>
            <person name="Crow J.A."/>
            <person name="Grimwood J."/>
            <person name="Kramer R."/>
            <person name="Lindquist E."/>
            <person name="Lucas S."/>
            <person name="Salamov A."/>
            <person name="McFadden G.I."/>
            <person name="Lane C.E."/>
            <person name="Keeling P.J."/>
            <person name="Gray M.W."/>
            <person name="Grigoriev I.V."/>
            <person name="Archibald J.M."/>
        </authorList>
    </citation>
    <scope>NUCLEOTIDE SEQUENCE</scope>
    <source>
        <strain evidence="3 5">CCMP2712</strain>
    </source>
</reference>
<sequence>MQEVFMIKDGSIIVDPKDTTIVSALRKEIRSIITNYTGVSSLDDFRNSSIVNDDDIVLVIMLAVMGNFHRRSVTNADVYDDVQIVFDPLDGKFVILQNLRDTEMTVFKALLVVSVAGLLLIFMMDKDDKKNRIEEEERRRQEEEKLRQTNVNLEALFGRAVTPLHTNQGIHTIKFRK</sequence>
<keyword evidence="2" id="KW-0472">Membrane</keyword>
<evidence type="ECO:0000256" key="1">
    <source>
        <dbReference type="SAM" id="Coils"/>
    </source>
</evidence>
<dbReference type="HOGENOM" id="CLU_1520645_0_0_1"/>
<feature type="transmembrane region" description="Helical" evidence="2">
    <location>
        <begin position="106"/>
        <end position="124"/>
    </location>
</feature>
<name>L1IFZ6_GUITC</name>
<reference evidence="5" key="2">
    <citation type="submission" date="2012-11" db="EMBL/GenBank/DDBJ databases">
        <authorList>
            <person name="Kuo A."/>
            <person name="Curtis B.A."/>
            <person name="Tanifuji G."/>
            <person name="Burki F."/>
            <person name="Gruber A."/>
            <person name="Irimia M."/>
            <person name="Maruyama S."/>
            <person name="Arias M.C."/>
            <person name="Ball S.G."/>
            <person name="Gile G.H."/>
            <person name="Hirakawa Y."/>
            <person name="Hopkins J.F."/>
            <person name="Rensing S.A."/>
            <person name="Schmutz J."/>
            <person name="Symeonidi A."/>
            <person name="Elias M."/>
            <person name="Eveleigh R.J."/>
            <person name="Herman E.K."/>
            <person name="Klute M.J."/>
            <person name="Nakayama T."/>
            <person name="Obornik M."/>
            <person name="Reyes-Prieto A."/>
            <person name="Armbrust E.V."/>
            <person name="Aves S.J."/>
            <person name="Beiko R.G."/>
            <person name="Coutinho P."/>
            <person name="Dacks J.B."/>
            <person name="Durnford D.G."/>
            <person name="Fast N.M."/>
            <person name="Green B.R."/>
            <person name="Grisdale C."/>
            <person name="Hempe F."/>
            <person name="Henrissat B."/>
            <person name="Hoppner M.P."/>
            <person name="Ishida K.-I."/>
            <person name="Kim E."/>
            <person name="Koreny L."/>
            <person name="Kroth P.G."/>
            <person name="Liu Y."/>
            <person name="Malik S.-B."/>
            <person name="Maier U.G."/>
            <person name="McRose D."/>
            <person name="Mock T."/>
            <person name="Neilson J.A."/>
            <person name="Onodera N.T."/>
            <person name="Poole A.M."/>
            <person name="Pritham E.J."/>
            <person name="Richards T.A."/>
            <person name="Rocap G."/>
            <person name="Roy S.W."/>
            <person name="Sarai C."/>
            <person name="Schaack S."/>
            <person name="Shirato S."/>
            <person name="Slamovits C.H."/>
            <person name="Spencer D.F."/>
            <person name="Suzuki S."/>
            <person name="Worden A.Z."/>
            <person name="Zauner S."/>
            <person name="Barry K."/>
            <person name="Bell C."/>
            <person name="Bharti A.K."/>
            <person name="Crow J.A."/>
            <person name="Grimwood J."/>
            <person name="Kramer R."/>
            <person name="Lindquist E."/>
            <person name="Lucas S."/>
            <person name="Salamov A."/>
            <person name="McFadden G.I."/>
            <person name="Lane C.E."/>
            <person name="Keeling P.J."/>
            <person name="Gray M.W."/>
            <person name="Grigoriev I.V."/>
            <person name="Archibald J.M."/>
        </authorList>
    </citation>
    <scope>NUCLEOTIDE SEQUENCE</scope>
    <source>
        <strain evidence="5">CCMP2712</strain>
    </source>
</reference>
<dbReference type="GeneID" id="17291904"/>
<feature type="coiled-coil region" evidence="1">
    <location>
        <begin position="124"/>
        <end position="152"/>
    </location>
</feature>
<reference evidence="4" key="3">
    <citation type="submission" date="2016-03" db="UniProtKB">
        <authorList>
            <consortium name="EnsemblProtists"/>
        </authorList>
    </citation>
    <scope>IDENTIFICATION</scope>
</reference>
<keyword evidence="5" id="KW-1185">Reference proteome</keyword>
<gene>
    <name evidence="3" type="ORF">GUITHDRAFT_118628</name>
</gene>